<sequence length="211" mass="22996">MLVPHFSRQTFGRQQGGIPCCRLHRPNNGTEKGKSELCVRDEARRGRLSAGNRSDGAVIWESKDGMRIEVSEAALDSVAKHISSRKRGETGGILIGCYSDDLSTAKVMLASGPGPRAAFGSSSFTRQAFSLQAKLDREFEAGRYYLGEWHCHPGTNTAPSSQDIRQMKAISKSADYNCPEPILMVFGKRDPSAFSTVVVVKNGGIIEFGRV</sequence>
<proteinExistence type="predicted"/>
<dbReference type="SUPFAM" id="SSF102712">
    <property type="entry name" value="JAB1/MPN domain"/>
    <property type="match status" value="1"/>
</dbReference>
<keyword evidence="5" id="KW-0482">Metalloprotease</keyword>
<dbReference type="EMBL" id="PPTP01000001">
    <property type="protein sequence ID" value="RDB57540.1"/>
    <property type="molecule type" value="Genomic_DNA"/>
</dbReference>
<evidence type="ECO:0000313" key="7">
    <source>
        <dbReference type="EMBL" id="RDB57540.1"/>
    </source>
</evidence>
<evidence type="ECO:0000259" key="6">
    <source>
        <dbReference type="Pfam" id="PF14464"/>
    </source>
</evidence>
<keyword evidence="1" id="KW-0645">Protease</keyword>
<dbReference type="GO" id="GO:0008237">
    <property type="term" value="F:metallopeptidase activity"/>
    <property type="evidence" value="ECO:0007669"/>
    <property type="project" value="UniProtKB-KW"/>
</dbReference>
<evidence type="ECO:0000256" key="3">
    <source>
        <dbReference type="ARBA" id="ARBA00022801"/>
    </source>
</evidence>
<reference evidence="7 8" key="1">
    <citation type="journal article" date="2018" name="Elife">
        <title>Discovery and characterization of a prevalent human gut bacterial enzyme sufficient for the inactivation of a family of plant toxins.</title>
        <authorList>
            <person name="Koppel N."/>
            <person name="Bisanz J.E."/>
            <person name="Pandelia M.E."/>
            <person name="Turnbaugh P.J."/>
            <person name="Balskus E.P."/>
        </authorList>
    </citation>
    <scope>NUCLEOTIDE SEQUENCE [LARGE SCALE GENOMIC DNA]</scope>
    <source>
        <strain evidence="8">anaerobia AP69FAA</strain>
    </source>
</reference>
<keyword evidence="4" id="KW-0862">Zinc</keyword>
<feature type="domain" description="JAB" evidence="6">
    <location>
        <begin position="72"/>
        <end position="185"/>
    </location>
</feature>
<gene>
    <name evidence="7" type="ORF">C1880_01610</name>
</gene>
<keyword evidence="3" id="KW-0378">Hydrolase</keyword>
<evidence type="ECO:0000313" key="8">
    <source>
        <dbReference type="Proteomes" id="UP000253792"/>
    </source>
</evidence>
<organism evidence="7 8">
    <name type="scientific">Senegalimassilia anaerobia</name>
    <dbReference type="NCBI Taxonomy" id="1473216"/>
    <lineage>
        <taxon>Bacteria</taxon>
        <taxon>Bacillati</taxon>
        <taxon>Actinomycetota</taxon>
        <taxon>Coriobacteriia</taxon>
        <taxon>Coriobacteriales</taxon>
        <taxon>Coriobacteriaceae</taxon>
        <taxon>Senegalimassilia</taxon>
    </lineage>
</organism>
<dbReference type="InterPro" id="IPR028090">
    <property type="entry name" value="JAB_dom_prok"/>
</dbReference>
<evidence type="ECO:0000256" key="2">
    <source>
        <dbReference type="ARBA" id="ARBA00022723"/>
    </source>
</evidence>
<dbReference type="GO" id="GO:0006508">
    <property type="term" value="P:proteolysis"/>
    <property type="evidence" value="ECO:0007669"/>
    <property type="project" value="UniProtKB-KW"/>
</dbReference>
<keyword evidence="8" id="KW-1185">Reference proteome</keyword>
<evidence type="ECO:0000256" key="5">
    <source>
        <dbReference type="ARBA" id="ARBA00023049"/>
    </source>
</evidence>
<evidence type="ECO:0000256" key="4">
    <source>
        <dbReference type="ARBA" id="ARBA00022833"/>
    </source>
</evidence>
<name>A0A369LDY9_9ACTN</name>
<dbReference type="Gene3D" id="3.40.140.10">
    <property type="entry name" value="Cytidine Deaminase, domain 2"/>
    <property type="match status" value="1"/>
</dbReference>
<dbReference type="AlphaFoldDB" id="A0A369LDY9"/>
<keyword evidence="2" id="KW-0479">Metal-binding</keyword>
<dbReference type="OrthoDB" id="5470925at2"/>
<dbReference type="Proteomes" id="UP000253792">
    <property type="component" value="Unassembled WGS sequence"/>
</dbReference>
<protein>
    <recommendedName>
        <fullName evidence="6">JAB domain-containing protein</fullName>
    </recommendedName>
</protein>
<dbReference type="Pfam" id="PF14464">
    <property type="entry name" value="Prok-JAB"/>
    <property type="match status" value="1"/>
</dbReference>
<comment type="caution">
    <text evidence="7">The sequence shown here is derived from an EMBL/GenBank/DDBJ whole genome shotgun (WGS) entry which is preliminary data.</text>
</comment>
<accession>A0A369LDY9</accession>
<dbReference type="GO" id="GO:0046872">
    <property type="term" value="F:metal ion binding"/>
    <property type="evidence" value="ECO:0007669"/>
    <property type="project" value="UniProtKB-KW"/>
</dbReference>
<evidence type="ECO:0000256" key="1">
    <source>
        <dbReference type="ARBA" id="ARBA00022670"/>
    </source>
</evidence>